<dbReference type="AlphaFoldDB" id="A0A1Y3BFD9"/>
<dbReference type="Proteomes" id="UP000194236">
    <property type="component" value="Unassembled WGS sequence"/>
</dbReference>
<accession>A0A1Y3BFD9</accession>
<feature type="transmembrane region" description="Helical" evidence="1">
    <location>
        <begin position="199"/>
        <end position="222"/>
    </location>
</feature>
<keyword evidence="1" id="KW-1133">Transmembrane helix</keyword>
<name>A0A1Y3BFD9_EURMA</name>
<dbReference type="OrthoDB" id="6489438at2759"/>
<proteinExistence type="predicted"/>
<gene>
    <name evidence="2" type="ORF">BLA29_008427</name>
</gene>
<keyword evidence="3" id="KW-1185">Reference proteome</keyword>
<feature type="non-terminal residue" evidence="2">
    <location>
        <position position="289"/>
    </location>
</feature>
<keyword evidence="1" id="KW-0472">Membrane</keyword>
<protein>
    <submittedName>
        <fullName evidence="2">Uncharacterized protein</fullName>
    </submittedName>
</protein>
<dbReference type="EMBL" id="MUJZ01027484">
    <property type="protein sequence ID" value="OTF78533.1"/>
    <property type="molecule type" value="Genomic_DNA"/>
</dbReference>
<organism evidence="2 3">
    <name type="scientific">Euroglyphus maynei</name>
    <name type="common">Mayne's house dust mite</name>
    <dbReference type="NCBI Taxonomy" id="6958"/>
    <lineage>
        <taxon>Eukaryota</taxon>
        <taxon>Metazoa</taxon>
        <taxon>Ecdysozoa</taxon>
        <taxon>Arthropoda</taxon>
        <taxon>Chelicerata</taxon>
        <taxon>Arachnida</taxon>
        <taxon>Acari</taxon>
        <taxon>Acariformes</taxon>
        <taxon>Sarcoptiformes</taxon>
        <taxon>Astigmata</taxon>
        <taxon>Psoroptidia</taxon>
        <taxon>Analgoidea</taxon>
        <taxon>Pyroglyphidae</taxon>
        <taxon>Pyroglyphinae</taxon>
        <taxon>Euroglyphus</taxon>
    </lineage>
</organism>
<evidence type="ECO:0000256" key="1">
    <source>
        <dbReference type="SAM" id="Phobius"/>
    </source>
</evidence>
<feature type="transmembrane region" description="Helical" evidence="1">
    <location>
        <begin position="116"/>
        <end position="134"/>
    </location>
</feature>
<feature type="non-terminal residue" evidence="2">
    <location>
        <position position="1"/>
    </location>
</feature>
<evidence type="ECO:0000313" key="3">
    <source>
        <dbReference type="Proteomes" id="UP000194236"/>
    </source>
</evidence>
<sequence length="289" mass="34698">STLLEQHCQLDPLVDNLKFLENGIRQGRKKFSFSDLMIQLYRTIKIAFVAEYRNFLMQFAFFFILITMLSMFYETKMTHANPCYSLESDENSFNLTCREKLYDEALTDDYRMHQMFEFLLTSVSIIGMSSLFFHPLLKVFRNEHRNQWYSLGTFYWAFMIVRFIEINLLTCFIEMVSYFSIDHLYVDNNSLNWYRFGNYLYFFWINNCYQQSIGQLLCLIFLDRIEVSIVSSYIVVICQQFFTGYLFNPYKMKAFTRIILRISEVLSIKTIPNGLMYTMYGLDRCEDET</sequence>
<evidence type="ECO:0000313" key="2">
    <source>
        <dbReference type="EMBL" id="OTF78533.1"/>
    </source>
</evidence>
<comment type="caution">
    <text evidence="2">The sequence shown here is derived from an EMBL/GenBank/DDBJ whole genome shotgun (WGS) entry which is preliminary data.</text>
</comment>
<keyword evidence="1" id="KW-0812">Transmembrane</keyword>
<feature type="transmembrane region" description="Helical" evidence="1">
    <location>
        <begin position="154"/>
        <end position="179"/>
    </location>
</feature>
<reference evidence="2 3" key="1">
    <citation type="submission" date="2017-03" db="EMBL/GenBank/DDBJ databases">
        <title>Genome Survey of Euroglyphus maynei.</title>
        <authorList>
            <person name="Arlian L.G."/>
            <person name="Morgan M.S."/>
            <person name="Rider S.D."/>
        </authorList>
    </citation>
    <scope>NUCLEOTIDE SEQUENCE [LARGE SCALE GENOMIC DNA]</scope>
    <source>
        <strain evidence="2">Arlian Lab</strain>
        <tissue evidence="2">Whole body</tissue>
    </source>
</reference>
<feature type="transmembrane region" description="Helical" evidence="1">
    <location>
        <begin position="228"/>
        <end position="247"/>
    </location>
</feature>
<feature type="transmembrane region" description="Helical" evidence="1">
    <location>
        <begin position="55"/>
        <end position="73"/>
    </location>
</feature>